<comment type="catalytic activity">
    <reaction evidence="4 5">
        <text>an acyl phosphate + H2O = a carboxylate + phosphate + H(+)</text>
        <dbReference type="Rhea" id="RHEA:14965"/>
        <dbReference type="ChEBI" id="CHEBI:15377"/>
        <dbReference type="ChEBI" id="CHEBI:15378"/>
        <dbReference type="ChEBI" id="CHEBI:29067"/>
        <dbReference type="ChEBI" id="CHEBI:43474"/>
        <dbReference type="ChEBI" id="CHEBI:59918"/>
        <dbReference type="EC" id="3.6.1.7"/>
    </reaction>
</comment>
<evidence type="ECO:0000256" key="3">
    <source>
        <dbReference type="ARBA" id="ARBA00015991"/>
    </source>
</evidence>
<gene>
    <name evidence="8" type="primary">acyP</name>
    <name evidence="8" type="ORF">LOSG293_010720</name>
</gene>
<proteinExistence type="inferred from homology"/>
<feature type="domain" description="Acylphosphatase-like" evidence="7">
    <location>
        <begin position="3"/>
        <end position="90"/>
    </location>
</feature>
<keyword evidence="9" id="KW-1185">Reference proteome</keyword>
<evidence type="ECO:0000313" key="9">
    <source>
        <dbReference type="Proteomes" id="UP000028700"/>
    </source>
</evidence>
<dbReference type="OrthoDB" id="9808093at2"/>
<dbReference type="RefSeq" id="WP_034525667.1">
    <property type="nucleotide sequence ID" value="NZ_BBAZ01000002.1"/>
</dbReference>
<dbReference type="AlphaFoldDB" id="A0A081BG05"/>
<name>A0A081BG05_9LACO</name>
<evidence type="ECO:0000313" key="8">
    <source>
        <dbReference type="EMBL" id="GAK46973.1"/>
    </source>
</evidence>
<evidence type="ECO:0000256" key="2">
    <source>
        <dbReference type="ARBA" id="ARBA00012150"/>
    </source>
</evidence>
<organism evidence="8 9">
    <name type="scientific">Secundilactobacillus oryzae JCM 18671</name>
    <dbReference type="NCBI Taxonomy" id="1291743"/>
    <lineage>
        <taxon>Bacteria</taxon>
        <taxon>Bacillati</taxon>
        <taxon>Bacillota</taxon>
        <taxon>Bacilli</taxon>
        <taxon>Lactobacillales</taxon>
        <taxon>Lactobacillaceae</taxon>
        <taxon>Secundilactobacillus</taxon>
    </lineage>
</organism>
<evidence type="ECO:0000256" key="5">
    <source>
        <dbReference type="PROSITE-ProRule" id="PRU00520"/>
    </source>
</evidence>
<dbReference type="Pfam" id="PF00708">
    <property type="entry name" value="Acylphosphatase"/>
    <property type="match status" value="1"/>
</dbReference>
<feature type="active site" evidence="5">
    <location>
        <position position="36"/>
    </location>
</feature>
<protein>
    <recommendedName>
        <fullName evidence="3 5">acylphosphatase</fullName>
        <ecNumber evidence="2 5">3.6.1.7</ecNumber>
    </recommendedName>
</protein>
<accession>A0A081BG05</accession>
<dbReference type="eggNOG" id="COG0068">
    <property type="taxonomic scope" value="Bacteria"/>
</dbReference>
<keyword evidence="5" id="KW-0378">Hydrolase</keyword>
<dbReference type="EMBL" id="BBJM01000001">
    <property type="protein sequence ID" value="GAK46973.1"/>
    <property type="molecule type" value="Genomic_DNA"/>
</dbReference>
<evidence type="ECO:0000256" key="6">
    <source>
        <dbReference type="RuleBase" id="RU004168"/>
    </source>
</evidence>
<comment type="caution">
    <text evidence="8">The sequence shown here is derived from an EMBL/GenBank/DDBJ whole genome shotgun (WGS) entry which is preliminary data.</text>
</comment>
<dbReference type="Gene3D" id="3.30.70.100">
    <property type="match status" value="1"/>
</dbReference>
<dbReference type="SUPFAM" id="SSF54975">
    <property type="entry name" value="Acylphosphatase/BLUF domain-like"/>
    <property type="match status" value="1"/>
</dbReference>
<evidence type="ECO:0000256" key="4">
    <source>
        <dbReference type="ARBA" id="ARBA00047645"/>
    </source>
</evidence>
<dbReference type="GO" id="GO:0003998">
    <property type="term" value="F:acylphosphatase activity"/>
    <property type="evidence" value="ECO:0007669"/>
    <property type="project" value="UniProtKB-EC"/>
</dbReference>
<dbReference type="PANTHER" id="PTHR47268:SF4">
    <property type="entry name" value="ACYLPHOSPHATASE"/>
    <property type="match status" value="1"/>
</dbReference>
<dbReference type="STRING" id="1291743.LOSG293_010720"/>
<evidence type="ECO:0000256" key="1">
    <source>
        <dbReference type="ARBA" id="ARBA00005614"/>
    </source>
</evidence>
<dbReference type="EC" id="3.6.1.7" evidence="2 5"/>
<dbReference type="PROSITE" id="PS00150">
    <property type="entry name" value="ACYLPHOSPHATASE_1"/>
    <property type="match status" value="1"/>
</dbReference>
<dbReference type="InterPro" id="IPR017968">
    <property type="entry name" value="Acylphosphatase_CS"/>
</dbReference>
<sequence length="90" mass="10080">MSAYQLTVYGRVQGVGFRWSTLRLATEMKMAGTVKNLLDGSVQIVIEGPEEKIAVFIEKLEHNLTPFAKVSSIDKQPIPNQNLTDFQIID</sequence>
<reference evidence="8" key="1">
    <citation type="journal article" date="2014" name="Genome Announc.">
        <title>Draft Genome Sequence of Lactobacillus oryzae Strain SG293T.</title>
        <authorList>
            <person name="Tanizawa Y."/>
            <person name="Fujisawa T."/>
            <person name="Mochizuki T."/>
            <person name="Kaminuma E."/>
            <person name="Nakamura Y."/>
            <person name="Tohno M."/>
        </authorList>
    </citation>
    <scope>NUCLEOTIDE SEQUENCE [LARGE SCALE GENOMIC DNA]</scope>
    <source>
        <strain evidence="8">SG293</strain>
    </source>
</reference>
<comment type="similarity">
    <text evidence="1 6">Belongs to the acylphosphatase family.</text>
</comment>
<feature type="active site" evidence="5">
    <location>
        <position position="18"/>
    </location>
</feature>
<dbReference type="InterPro" id="IPR036046">
    <property type="entry name" value="Acylphosphatase-like_dom_sf"/>
</dbReference>
<evidence type="ECO:0000259" key="7">
    <source>
        <dbReference type="PROSITE" id="PS51160"/>
    </source>
</evidence>
<dbReference type="PROSITE" id="PS51160">
    <property type="entry name" value="ACYLPHOSPHATASE_3"/>
    <property type="match status" value="1"/>
</dbReference>
<dbReference type="InterPro" id="IPR020456">
    <property type="entry name" value="Acylphosphatase"/>
</dbReference>
<dbReference type="PANTHER" id="PTHR47268">
    <property type="entry name" value="ACYLPHOSPHATASE"/>
    <property type="match status" value="1"/>
</dbReference>
<dbReference type="InterPro" id="IPR001792">
    <property type="entry name" value="Acylphosphatase-like_dom"/>
</dbReference>
<dbReference type="Proteomes" id="UP000028700">
    <property type="component" value="Unassembled WGS sequence"/>
</dbReference>